<keyword evidence="3" id="KW-0547">Nucleotide-binding</keyword>
<name>K0YEL6_9CORY</name>
<proteinExistence type="inferred from homology"/>
<dbReference type="InterPro" id="IPR020568">
    <property type="entry name" value="Ribosomal_Su5_D2-typ_SF"/>
</dbReference>
<dbReference type="PRINTS" id="PR00959">
    <property type="entry name" value="MEVGALKINASE"/>
</dbReference>
<comment type="similarity">
    <text evidence="1">Belongs to the GHMP kinase family. GalK subfamily.</text>
</comment>
<reference evidence="10 11" key="1">
    <citation type="submission" date="2012-08" db="EMBL/GenBank/DDBJ databases">
        <title>The Genome Sequence of Turicella otitidis ATCC 51513.</title>
        <authorList>
            <consortium name="The Broad Institute Genome Sequencing Platform"/>
            <person name="Earl A."/>
            <person name="Ward D."/>
            <person name="Feldgarden M."/>
            <person name="Gevers D."/>
            <person name="Huys G."/>
            <person name="Walker B."/>
            <person name="Young S.K."/>
            <person name="Zeng Q."/>
            <person name="Gargeya S."/>
            <person name="Fitzgerald M."/>
            <person name="Haas B."/>
            <person name="Abouelleil A."/>
            <person name="Alvarado L."/>
            <person name="Arachchi H.M."/>
            <person name="Berlin A.M."/>
            <person name="Chapman S.B."/>
            <person name="Goldberg J."/>
            <person name="Griggs A."/>
            <person name="Gujja S."/>
            <person name="Hansen M."/>
            <person name="Howarth C."/>
            <person name="Imamovic A."/>
            <person name="Larimer J."/>
            <person name="McCowen C."/>
            <person name="Montmayeur A."/>
            <person name="Murphy C."/>
            <person name="Neiman D."/>
            <person name="Pearson M."/>
            <person name="Priest M."/>
            <person name="Roberts A."/>
            <person name="Saif S."/>
            <person name="Shea T."/>
            <person name="Sisk P."/>
            <person name="Sykes S."/>
            <person name="Wortman J."/>
            <person name="Nusbaum C."/>
            <person name="Birren B."/>
        </authorList>
    </citation>
    <scope>NUCLEOTIDE SEQUENCE [LARGE SCALE GENOMIC DNA]</scope>
    <source>
        <strain evidence="10 11">ATCC 51513</strain>
    </source>
</reference>
<dbReference type="InterPro" id="IPR014721">
    <property type="entry name" value="Ribsml_uS5_D2-typ_fold_subgr"/>
</dbReference>
<dbReference type="PROSITE" id="PS00106">
    <property type="entry name" value="GALACTOKINASE"/>
    <property type="match status" value="1"/>
</dbReference>
<evidence type="ECO:0000256" key="4">
    <source>
        <dbReference type="ARBA" id="ARBA00022777"/>
    </source>
</evidence>
<dbReference type="PATRIC" id="fig|883169.3.peg.1060"/>
<protein>
    <submittedName>
        <fullName evidence="10">Galactokinase</fullName>
    </submittedName>
</protein>
<keyword evidence="6" id="KW-0119">Carbohydrate metabolism</keyword>
<gene>
    <name evidence="10" type="ORF">HMPREF9719_01098</name>
</gene>
<dbReference type="InterPro" id="IPR036554">
    <property type="entry name" value="GHMP_kinase_C_sf"/>
</dbReference>
<dbReference type="InterPro" id="IPR006206">
    <property type="entry name" value="Mevalonate/galactokinase"/>
</dbReference>
<dbReference type="InterPro" id="IPR013750">
    <property type="entry name" value="GHMP_kinase_C_dom"/>
</dbReference>
<dbReference type="Pfam" id="PF10509">
    <property type="entry name" value="GalKase_gal_bdg"/>
    <property type="match status" value="1"/>
</dbReference>
<keyword evidence="4 10" id="KW-0418">Kinase</keyword>
<feature type="domain" description="GHMP kinase C-terminal" evidence="8">
    <location>
        <begin position="299"/>
        <end position="374"/>
    </location>
</feature>
<dbReference type="Pfam" id="PF00288">
    <property type="entry name" value="GHMP_kinases_N"/>
    <property type="match status" value="1"/>
</dbReference>
<dbReference type="Gene3D" id="3.30.230.10">
    <property type="match status" value="1"/>
</dbReference>
<dbReference type="InterPro" id="IPR000705">
    <property type="entry name" value="Galactokinase"/>
</dbReference>
<evidence type="ECO:0000256" key="5">
    <source>
        <dbReference type="ARBA" id="ARBA00022840"/>
    </source>
</evidence>
<dbReference type="InterPro" id="IPR019741">
    <property type="entry name" value="Galactokinase_CS"/>
</dbReference>
<dbReference type="eggNOG" id="COG0153">
    <property type="taxonomic scope" value="Bacteria"/>
</dbReference>
<dbReference type="GO" id="GO:0005829">
    <property type="term" value="C:cytosol"/>
    <property type="evidence" value="ECO:0007669"/>
    <property type="project" value="TreeGrafter"/>
</dbReference>
<dbReference type="InterPro" id="IPR006203">
    <property type="entry name" value="GHMP_knse_ATP-bd_CS"/>
</dbReference>
<dbReference type="SUPFAM" id="SSF55060">
    <property type="entry name" value="GHMP Kinase, C-terminal domain"/>
    <property type="match status" value="1"/>
</dbReference>
<keyword evidence="5" id="KW-0067">ATP-binding</keyword>
<feature type="domain" description="GHMP kinase N-terminal" evidence="7">
    <location>
        <begin position="111"/>
        <end position="189"/>
    </location>
</feature>
<dbReference type="InterPro" id="IPR019539">
    <property type="entry name" value="GalKase_N"/>
</dbReference>
<dbReference type="PIRSF" id="PIRSF000530">
    <property type="entry name" value="Galactokinase"/>
    <property type="match status" value="1"/>
</dbReference>
<keyword evidence="11" id="KW-1185">Reference proteome</keyword>
<dbReference type="EMBL" id="AHAE01000048">
    <property type="protein sequence ID" value="EJZ81962.1"/>
    <property type="molecule type" value="Genomic_DNA"/>
</dbReference>
<dbReference type="HOGENOM" id="CLU_017814_2_1_11"/>
<comment type="caution">
    <text evidence="10">The sequence shown here is derived from an EMBL/GenBank/DDBJ whole genome shotgun (WGS) entry which is preliminary data.</text>
</comment>
<evidence type="ECO:0000259" key="7">
    <source>
        <dbReference type="Pfam" id="PF00288"/>
    </source>
</evidence>
<evidence type="ECO:0000259" key="9">
    <source>
        <dbReference type="Pfam" id="PF10509"/>
    </source>
</evidence>
<dbReference type="Gene3D" id="3.30.70.890">
    <property type="entry name" value="GHMP kinase, C-terminal domain"/>
    <property type="match status" value="1"/>
</dbReference>
<evidence type="ECO:0000256" key="1">
    <source>
        <dbReference type="ARBA" id="ARBA00006566"/>
    </source>
</evidence>
<dbReference type="AlphaFoldDB" id="K0YEL6"/>
<dbReference type="RefSeq" id="WP_004600988.1">
    <property type="nucleotide sequence ID" value="NZ_JH815194.1"/>
</dbReference>
<evidence type="ECO:0000256" key="2">
    <source>
        <dbReference type="ARBA" id="ARBA00022679"/>
    </source>
</evidence>
<dbReference type="SUPFAM" id="SSF54211">
    <property type="entry name" value="Ribosomal protein S5 domain 2-like"/>
    <property type="match status" value="1"/>
</dbReference>
<evidence type="ECO:0000259" key="8">
    <source>
        <dbReference type="Pfam" id="PF08544"/>
    </source>
</evidence>
<accession>K0YEL6</accession>
<sequence length="396" mass="39455">MLAGPPRGDESLAADAAALFRAEHGQAPAGVWAAPGRVNLIGEHVDYAAGVCLPTALPHCTAVAAAPRGDGRVSAVSLAPGGRRLAESCALDEVGAGRPAGWLGYVAGTLAALGAGGCDLAIVSDVPVGAGLSSSAALTCATALAAAGLAGNDDPDEEDRRRLLAAAVRAENHVVGANTGGLDQAASLLAEAGHAVALDFAGDTARLVPFDPGAAGLSVLVADTRVAHDHAAGGYGSRRGLVDDVARRLAAEGLGFRDPGALEAAVRLAGPELGEELVEARVRHVVEETARAARATQLAAAGRLAELGELMAESHRSLRDFFEVSTGELDSAVDAALGAGAAGARLTGGGFGGSAIALCPDPEAVVSAIAEVAKRRGYPEPRFFLAPPSAGARRIA</sequence>
<dbReference type="PANTHER" id="PTHR10457">
    <property type="entry name" value="MEVALONATE KINASE/GALACTOKINASE"/>
    <property type="match status" value="1"/>
</dbReference>
<dbReference type="GO" id="GO:0004335">
    <property type="term" value="F:galactokinase activity"/>
    <property type="evidence" value="ECO:0007669"/>
    <property type="project" value="InterPro"/>
</dbReference>
<dbReference type="Proteomes" id="UP000006078">
    <property type="component" value="Unassembled WGS sequence"/>
</dbReference>
<dbReference type="InterPro" id="IPR006204">
    <property type="entry name" value="GHMP_kinase_N_dom"/>
</dbReference>
<organism evidence="10 11">
    <name type="scientific">Corynebacterium otitidis ATCC 51513</name>
    <dbReference type="NCBI Taxonomy" id="883169"/>
    <lineage>
        <taxon>Bacteria</taxon>
        <taxon>Bacillati</taxon>
        <taxon>Actinomycetota</taxon>
        <taxon>Actinomycetes</taxon>
        <taxon>Mycobacteriales</taxon>
        <taxon>Corynebacteriaceae</taxon>
        <taxon>Corynebacterium</taxon>
    </lineage>
</organism>
<dbReference type="STRING" id="29321.AAV33_06315"/>
<evidence type="ECO:0000313" key="11">
    <source>
        <dbReference type="Proteomes" id="UP000006078"/>
    </source>
</evidence>
<dbReference type="PROSITE" id="PS00627">
    <property type="entry name" value="GHMP_KINASES_ATP"/>
    <property type="match status" value="1"/>
</dbReference>
<dbReference type="GO" id="GO:0006012">
    <property type="term" value="P:galactose metabolic process"/>
    <property type="evidence" value="ECO:0007669"/>
    <property type="project" value="UniProtKB-KW"/>
</dbReference>
<evidence type="ECO:0000256" key="3">
    <source>
        <dbReference type="ARBA" id="ARBA00022741"/>
    </source>
</evidence>
<feature type="domain" description="Galactokinase N-terminal" evidence="9">
    <location>
        <begin position="19"/>
        <end position="67"/>
    </location>
</feature>
<dbReference type="GO" id="GO:0005524">
    <property type="term" value="F:ATP binding"/>
    <property type="evidence" value="ECO:0007669"/>
    <property type="project" value="UniProtKB-KW"/>
</dbReference>
<dbReference type="PRINTS" id="PR00473">
    <property type="entry name" value="GALCTOKINASE"/>
</dbReference>
<dbReference type="Pfam" id="PF08544">
    <property type="entry name" value="GHMP_kinases_C"/>
    <property type="match status" value="1"/>
</dbReference>
<keyword evidence="2" id="KW-0808">Transferase</keyword>
<dbReference type="PANTHER" id="PTHR10457:SF7">
    <property type="entry name" value="GALACTOKINASE-RELATED"/>
    <property type="match status" value="1"/>
</dbReference>
<evidence type="ECO:0000313" key="10">
    <source>
        <dbReference type="EMBL" id="EJZ81962.1"/>
    </source>
</evidence>
<keyword evidence="6" id="KW-0299">Galactose metabolism</keyword>
<evidence type="ECO:0000256" key="6">
    <source>
        <dbReference type="ARBA" id="ARBA00023144"/>
    </source>
</evidence>